<evidence type="ECO:0000313" key="4">
    <source>
        <dbReference type="Proteomes" id="UP000199134"/>
    </source>
</evidence>
<dbReference type="PROSITE" id="PS50878">
    <property type="entry name" value="RT_POL"/>
    <property type="match status" value="1"/>
</dbReference>
<accession>A0A1H0GWY9</accession>
<proteinExistence type="inferred from homology"/>
<dbReference type="OrthoDB" id="9780724at2"/>
<name>A0A1H0GWY9_9BACT</name>
<organism evidence="3 4">
    <name type="scientific">Prevotella communis</name>
    <dbReference type="NCBI Taxonomy" id="2913614"/>
    <lineage>
        <taxon>Bacteria</taxon>
        <taxon>Pseudomonadati</taxon>
        <taxon>Bacteroidota</taxon>
        <taxon>Bacteroidia</taxon>
        <taxon>Bacteroidales</taxon>
        <taxon>Prevotellaceae</taxon>
        <taxon>Prevotella</taxon>
    </lineage>
</organism>
<dbReference type="CDD" id="cd01646">
    <property type="entry name" value="RT_Bac_retron_I"/>
    <property type="match status" value="1"/>
</dbReference>
<dbReference type="AlphaFoldDB" id="A0A1H0GWY9"/>
<dbReference type="SUPFAM" id="SSF56672">
    <property type="entry name" value="DNA/RNA polymerases"/>
    <property type="match status" value="1"/>
</dbReference>
<gene>
    <name evidence="3" type="ORF">SAMN04487900_11016</name>
</gene>
<dbReference type="PANTHER" id="PTHR34047">
    <property type="entry name" value="NUCLEAR INTRON MATURASE 1, MITOCHONDRIAL-RELATED"/>
    <property type="match status" value="1"/>
</dbReference>
<dbReference type="PANTHER" id="PTHR34047:SF8">
    <property type="entry name" value="PROTEIN YKFC"/>
    <property type="match status" value="1"/>
</dbReference>
<keyword evidence="3" id="KW-0695">RNA-directed DNA polymerase</keyword>
<comment type="caution">
    <text evidence="3">The sequence shown here is derived from an EMBL/GenBank/DDBJ whole genome shotgun (WGS) entry which is preliminary data.</text>
</comment>
<dbReference type="Proteomes" id="UP000199134">
    <property type="component" value="Unassembled WGS sequence"/>
</dbReference>
<keyword evidence="3" id="KW-0548">Nucleotidyltransferase</keyword>
<evidence type="ECO:0000256" key="1">
    <source>
        <dbReference type="ARBA" id="ARBA00034120"/>
    </source>
</evidence>
<dbReference type="GO" id="GO:0003964">
    <property type="term" value="F:RNA-directed DNA polymerase activity"/>
    <property type="evidence" value="ECO:0007669"/>
    <property type="project" value="UniProtKB-KW"/>
</dbReference>
<keyword evidence="3" id="KW-0808">Transferase</keyword>
<protein>
    <submittedName>
        <fullName evidence="3">Reverse transcriptase (RNA-dependent DNA polymerase)</fullName>
    </submittedName>
</protein>
<dbReference type="Pfam" id="PF00078">
    <property type="entry name" value="RVT_1"/>
    <property type="match status" value="1"/>
</dbReference>
<dbReference type="InterPro" id="IPR043502">
    <property type="entry name" value="DNA/RNA_pol_sf"/>
</dbReference>
<dbReference type="EMBL" id="FNIW01000010">
    <property type="protein sequence ID" value="SDO11410.1"/>
    <property type="molecule type" value="Genomic_DNA"/>
</dbReference>
<dbReference type="InterPro" id="IPR051083">
    <property type="entry name" value="GrpII_Intron_Splice-Mob/Def"/>
</dbReference>
<dbReference type="RefSeq" id="WP_091853483.1">
    <property type="nucleotide sequence ID" value="NZ_FNIW01000010.1"/>
</dbReference>
<dbReference type="InterPro" id="IPR000477">
    <property type="entry name" value="RT_dom"/>
</dbReference>
<comment type="similarity">
    <text evidence="1">Belongs to the bacterial reverse transcriptase family.</text>
</comment>
<evidence type="ECO:0000313" key="3">
    <source>
        <dbReference type="EMBL" id="SDO11410.1"/>
    </source>
</evidence>
<evidence type="ECO:0000259" key="2">
    <source>
        <dbReference type="PROSITE" id="PS50878"/>
    </source>
</evidence>
<reference evidence="4" key="1">
    <citation type="submission" date="2016-10" db="EMBL/GenBank/DDBJ databases">
        <authorList>
            <person name="de Groot N.N."/>
        </authorList>
    </citation>
    <scope>NUCLEOTIDE SEQUENCE [LARGE SCALE GENOMIC DNA]</scope>
    <source>
        <strain evidence="4">BP1-145</strain>
    </source>
</reference>
<feature type="domain" description="Reverse transcriptase" evidence="2">
    <location>
        <begin position="1"/>
        <end position="271"/>
    </location>
</feature>
<sequence length="477" mass="56773">MKREGHIYEQMAVWENIVEAERISTNRKMRNPGVIRHIGNRWRNLIEIQQFVLNGTMRTDEYQHEQRVSGQDKLRDIAKLHFHPSHIQHQLITMAGNRRIDRSLIRHTYASRKGYGQILCATEMKKSLSKYRRTERWYGQGDVCKYYDNIPHSLIREDLERLFKDKKFVDTFMEPFERFAPEGKGIPLGIRPSQSIGNLTLKDFDHFMTEENKCADYKRYLDDFMFTGATKGEVKRKMKRAIKYLHDLGFNTHEPKIHRISEGMDMLGFVYYGVKNDMWWRKSDKKRWLRHRSKVTNKKRLRELDDAAWGMLKWGNTHCKRLWCMKTGRELPKKYMGVRYKNTGIKRTERKDSNGVPFIDEPKIGMEMLTKFGKAVECDRCLRGIKTSHGEGRYALRVLFMDNWYKLIVNSVEVKNFFDDMLRNNVTRLMVAFKDDGNKHYVVDLDQVEILEVDGRKVIEYGDKIVFEDTKQEVLFH</sequence>